<accession>A0A0R3VY30</accession>
<protein>
    <submittedName>
        <fullName evidence="4">GCK domain-containing protein</fullName>
    </submittedName>
</protein>
<organism evidence="4">
    <name type="scientific">Taenia asiatica</name>
    <name type="common">Asian tapeworm</name>
    <dbReference type="NCBI Taxonomy" id="60517"/>
    <lineage>
        <taxon>Eukaryota</taxon>
        <taxon>Metazoa</taxon>
        <taxon>Spiralia</taxon>
        <taxon>Lophotrochozoa</taxon>
        <taxon>Platyhelminthes</taxon>
        <taxon>Cestoda</taxon>
        <taxon>Eucestoda</taxon>
        <taxon>Cyclophyllidea</taxon>
        <taxon>Taeniidae</taxon>
        <taxon>Taenia</taxon>
    </lineage>
</organism>
<keyword evidence="3" id="KW-1185">Reference proteome</keyword>
<proteinExistence type="predicted"/>
<name>A0A0R3VY30_TAEAS</name>
<evidence type="ECO:0000256" key="1">
    <source>
        <dbReference type="SAM" id="MobiDB-lite"/>
    </source>
</evidence>
<dbReference type="Proteomes" id="UP000282613">
    <property type="component" value="Unassembled WGS sequence"/>
</dbReference>
<reference evidence="2 3" key="2">
    <citation type="submission" date="2018-11" db="EMBL/GenBank/DDBJ databases">
        <authorList>
            <consortium name="Pathogen Informatics"/>
        </authorList>
    </citation>
    <scope>NUCLEOTIDE SEQUENCE [LARGE SCALE GENOMIC DNA]</scope>
</reference>
<evidence type="ECO:0000313" key="2">
    <source>
        <dbReference type="EMBL" id="VDK24862.1"/>
    </source>
</evidence>
<evidence type="ECO:0000313" key="4">
    <source>
        <dbReference type="WBParaSite" id="TASK_0000232401-mRNA-1"/>
    </source>
</evidence>
<dbReference type="AlphaFoldDB" id="A0A0R3VY30"/>
<sequence>STRSPKRPRLGPDSDTSTTTTTVTAAETETVTSDECMESCELAIINMQSTCKDGLARFVSRRACDDLLRETVEGRLGLSVPTYDAARDPLRELFIPLSPEEEDTRTRPDIFQL</sequence>
<feature type="region of interest" description="Disordered" evidence="1">
    <location>
        <begin position="1"/>
        <end position="32"/>
    </location>
</feature>
<dbReference type="EMBL" id="UYRS01001447">
    <property type="protein sequence ID" value="VDK24862.1"/>
    <property type="molecule type" value="Genomic_DNA"/>
</dbReference>
<reference evidence="4" key="1">
    <citation type="submission" date="2017-02" db="UniProtKB">
        <authorList>
            <consortium name="WormBaseParasite"/>
        </authorList>
    </citation>
    <scope>IDENTIFICATION</scope>
</reference>
<gene>
    <name evidence="2" type="ORF">TASK_LOCUS2325</name>
</gene>
<dbReference type="WBParaSite" id="TASK_0000232401-mRNA-1">
    <property type="protein sequence ID" value="TASK_0000232401-mRNA-1"/>
    <property type="gene ID" value="TASK_0000232401"/>
</dbReference>
<dbReference type="STRING" id="60517.A0A0R3VY30"/>
<dbReference type="OrthoDB" id="2919105at2759"/>
<feature type="compositionally biased region" description="Low complexity" evidence="1">
    <location>
        <begin position="13"/>
        <end position="32"/>
    </location>
</feature>
<evidence type="ECO:0000313" key="3">
    <source>
        <dbReference type="Proteomes" id="UP000282613"/>
    </source>
</evidence>